<organism evidence="1">
    <name type="scientific">Planktothrix agardhii</name>
    <name type="common">Oscillatoria agardhii</name>
    <dbReference type="NCBI Taxonomy" id="1160"/>
    <lineage>
        <taxon>Bacteria</taxon>
        <taxon>Bacillati</taxon>
        <taxon>Cyanobacteriota</taxon>
        <taxon>Cyanophyceae</taxon>
        <taxon>Oscillatoriophycideae</taxon>
        <taxon>Oscillatoriales</taxon>
        <taxon>Microcoleaceae</taxon>
        <taxon>Planktothrix</taxon>
    </lineage>
</organism>
<dbReference type="RefSeq" id="WP_235765732.1">
    <property type="nucleotide sequence ID" value="NZ_LR882950.1"/>
</dbReference>
<name>A0A1J1J9C2_PLAAG</name>
<evidence type="ECO:0000313" key="1">
    <source>
        <dbReference type="EMBL" id="CUM58064.1"/>
    </source>
</evidence>
<reference evidence="1" key="1">
    <citation type="submission" date="2015-09" db="EMBL/GenBank/DDBJ databases">
        <authorList>
            <person name="Jackson K.R."/>
            <person name="Lunt B.L."/>
            <person name="Fisher J.N.B."/>
            <person name="Gardner A.V."/>
            <person name="Bailey M.E."/>
            <person name="Deus L.M."/>
            <person name="Earl A.S."/>
            <person name="Gibby P.D."/>
            <person name="Hartmann K.A."/>
            <person name="Liu J.E."/>
            <person name="Manci A.M."/>
            <person name="Nielsen D.A."/>
            <person name="Solomon M.B."/>
            <person name="Breakwell D.P."/>
            <person name="Burnett S.H."/>
            <person name="Grose J.H."/>
        </authorList>
    </citation>
    <scope>NUCLEOTIDE SEQUENCE</scope>
    <source>
        <strain evidence="1">7805</strain>
    </source>
</reference>
<dbReference type="AlphaFoldDB" id="A0A1J1J9C2"/>
<accession>A0A1J1J9C2</accession>
<proteinExistence type="predicted"/>
<sequence length="224" mass="25862">MTTTFGLITEGLTDQIVIENILSGHFDRNNLSVHPLQPERNKDNDNKSGHGGWTLVIKYCKSLDFQQAFQFNDYVIIQIDTDVLDGYDGISYHDEKGVLSPEQLIEKVKEKFKSLIGEAFYSEHSRRIIFAIAVHSIECWLLPLYYEDNRQQKIVHCLKKLNRAINKKEGFTIDEKAKNPEYYRDLSNAYSDNQTLTEHSPNNPSLNSFIEEIESKNIVIDSED</sequence>
<gene>
    <name evidence="1" type="ORF">PLAM_0097</name>
</gene>
<protein>
    <submittedName>
        <fullName evidence="1">Uncharacterized protein</fullName>
    </submittedName>
</protein>
<dbReference type="EMBL" id="LO018304">
    <property type="protein sequence ID" value="CUM58064.1"/>
    <property type="molecule type" value="Genomic_DNA"/>
</dbReference>